<accession>A0A2N3L3G0</accession>
<feature type="binding site" evidence="6">
    <location>
        <begin position="16"/>
        <end position="18"/>
    </location>
    <ligand>
        <name>FMN</name>
        <dbReference type="ChEBI" id="CHEBI:58210"/>
    </ligand>
</feature>
<reference evidence="8 9" key="1">
    <citation type="submission" date="2017-09" db="EMBL/GenBank/DDBJ databases">
        <title>Biodiversity and function of Thalassospira species in the particle-attached aromatic-hydrocarbon-degrading consortia from the surface seawater of the China South Sea.</title>
        <authorList>
            <person name="Dong C."/>
            <person name="Lai Q."/>
            <person name="Shao Z."/>
        </authorList>
    </citation>
    <scope>NUCLEOTIDE SEQUENCE [LARGE SCALE GENOMIC DNA]</scope>
    <source>
        <strain evidence="8 9">139Z-12</strain>
    </source>
</reference>
<dbReference type="GO" id="GO:0009055">
    <property type="term" value="F:electron transfer activity"/>
    <property type="evidence" value="ECO:0007669"/>
    <property type="project" value="UniProtKB-UniRule"/>
</dbReference>
<keyword evidence="2 6" id="KW-0288">FMN</keyword>
<keyword evidence="9" id="KW-1185">Reference proteome</keyword>
<dbReference type="GO" id="GO:0010181">
    <property type="term" value="F:FMN binding"/>
    <property type="evidence" value="ECO:0007669"/>
    <property type="project" value="UniProtKB-UniRule"/>
</dbReference>
<dbReference type="PANTHER" id="PTHR43741">
    <property type="entry name" value="FMN-DEPENDENT NADH-AZOREDUCTASE 1"/>
    <property type="match status" value="1"/>
</dbReference>
<comment type="similarity">
    <text evidence="6">Belongs to the azoreductase type 1 family.</text>
</comment>
<evidence type="ECO:0000313" key="9">
    <source>
        <dbReference type="Proteomes" id="UP000233332"/>
    </source>
</evidence>
<dbReference type="HAMAP" id="MF_01216">
    <property type="entry name" value="Azoreductase_type1"/>
    <property type="match status" value="1"/>
</dbReference>
<evidence type="ECO:0000256" key="4">
    <source>
        <dbReference type="ARBA" id="ARBA00023027"/>
    </source>
</evidence>
<dbReference type="EMBL" id="NXGX01000006">
    <property type="protein sequence ID" value="PKR57266.1"/>
    <property type="molecule type" value="Genomic_DNA"/>
</dbReference>
<gene>
    <name evidence="6" type="primary">azoR</name>
    <name evidence="8" type="ORF">COO92_15005</name>
</gene>
<comment type="catalytic activity">
    <reaction evidence="5">
        <text>N,N-dimethyl-1,4-phenylenediamine + anthranilate + 2 NAD(+) = 2-(4-dimethylaminophenyl)diazenylbenzoate + 2 NADH + 2 H(+)</text>
        <dbReference type="Rhea" id="RHEA:55872"/>
        <dbReference type="ChEBI" id="CHEBI:15378"/>
        <dbReference type="ChEBI" id="CHEBI:15783"/>
        <dbReference type="ChEBI" id="CHEBI:16567"/>
        <dbReference type="ChEBI" id="CHEBI:57540"/>
        <dbReference type="ChEBI" id="CHEBI:57945"/>
        <dbReference type="ChEBI" id="CHEBI:71579"/>
        <dbReference type="EC" id="1.7.1.17"/>
    </reaction>
    <physiologicalReaction direction="right-to-left" evidence="5">
        <dbReference type="Rhea" id="RHEA:55874"/>
    </physiologicalReaction>
</comment>
<protein>
    <recommendedName>
        <fullName evidence="6">FMN dependent NADH:quinone oxidoreductase</fullName>
        <ecNumber evidence="6">1.6.5.-</ecNumber>
    </recommendedName>
    <alternativeName>
        <fullName evidence="6">Azo-dye reductase</fullName>
    </alternativeName>
    <alternativeName>
        <fullName evidence="6">FMN-dependent NADH-azo compound oxidoreductase</fullName>
    </alternativeName>
    <alternativeName>
        <fullName evidence="6">FMN-dependent NADH-azoreductase</fullName>
        <ecNumber evidence="6">1.7.1.17</ecNumber>
    </alternativeName>
</protein>
<feature type="binding site" evidence="6">
    <location>
        <position position="10"/>
    </location>
    <ligand>
        <name>FMN</name>
        <dbReference type="ChEBI" id="CHEBI:58210"/>
    </ligand>
</feature>
<keyword evidence="4 6" id="KW-0520">NAD</keyword>
<dbReference type="InterPro" id="IPR029039">
    <property type="entry name" value="Flavoprotein-like_sf"/>
</dbReference>
<keyword evidence="3 6" id="KW-0560">Oxidoreductase</keyword>
<evidence type="ECO:0000256" key="2">
    <source>
        <dbReference type="ARBA" id="ARBA00022643"/>
    </source>
</evidence>
<proteinExistence type="inferred from homology"/>
<dbReference type="PANTHER" id="PTHR43741:SF2">
    <property type="entry name" value="FMN-DEPENDENT NADH:QUINONE OXIDOREDUCTASE"/>
    <property type="match status" value="1"/>
</dbReference>
<dbReference type="InterPro" id="IPR050104">
    <property type="entry name" value="FMN-dep_NADH:Q_OxRdtase_AzoR1"/>
</dbReference>
<evidence type="ECO:0000256" key="1">
    <source>
        <dbReference type="ARBA" id="ARBA00022630"/>
    </source>
</evidence>
<feature type="domain" description="Flavodoxin-like fold" evidence="7">
    <location>
        <begin position="3"/>
        <end position="194"/>
    </location>
</feature>
<feature type="binding site" evidence="6">
    <location>
        <begin position="97"/>
        <end position="100"/>
    </location>
    <ligand>
        <name>FMN</name>
        <dbReference type="ChEBI" id="CHEBI:58210"/>
    </ligand>
</feature>
<evidence type="ECO:0000256" key="3">
    <source>
        <dbReference type="ARBA" id="ARBA00023002"/>
    </source>
</evidence>
<sequence length="202" mass="21114">MTNILHVNASVNGENSNSRQIASKLIDRIVSANASTTIVERNLSGTGSIPALTGEIVGAFYTPEDSRSAEQKQVIATSDELVAEVKAADVLVIGAPMYNFAVPSTLKAWVDMIARVGVTFQYTENGPVGLLEGKKAYVVVATGGVPVNSPADFATPYMKQVLGFIGITEVEIIDASGFAVNAEEAMQRAIANVEAASLPVAA</sequence>
<evidence type="ECO:0000313" key="8">
    <source>
        <dbReference type="EMBL" id="PKR57266.1"/>
    </source>
</evidence>
<organism evidence="8 9">
    <name type="scientific">Thalassospira lohafexi</name>
    <dbReference type="NCBI Taxonomy" id="744227"/>
    <lineage>
        <taxon>Bacteria</taxon>
        <taxon>Pseudomonadati</taxon>
        <taxon>Pseudomonadota</taxon>
        <taxon>Alphaproteobacteria</taxon>
        <taxon>Rhodospirillales</taxon>
        <taxon>Thalassospiraceae</taxon>
        <taxon>Thalassospira</taxon>
    </lineage>
</organism>
<dbReference type="EC" id="1.7.1.17" evidence="6"/>
<comment type="function">
    <text evidence="6">Also exhibits azoreductase activity. Catalyzes the reductive cleavage of the azo bond in aromatic azo compounds to the corresponding amines.</text>
</comment>
<dbReference type="Pfam" id="PF02525">
    <property type="entry name" value="Flavodoxin_2"/>
    <property type="match status" value="1"/>
</dbReference>
<dbReference type="InterPro" id="IPR003680">
    <property type="entry name" value="Flavodoxin_fold"/>
</dbReference>
<dbReference type="GO" id="GO:0016652">
    <property type="term" value="F:oxidoreductase activity, acting on NAD(P)H as acceptor"/>
    <property type="evidence" value="ECO:0007669"/>
    <property type="project" value="UniProtKB-UniRule"/>
</dbReference>
<keyword evidence="1 6" id="KW-0285">Flavoprotein</keyword>
<name>A0A2N3L3G0_9PROT</name>
<comment type="caution">
    <text evidence="8">The sequence shown here is derived from an EMBL/GenBank/DDBJ whole genome shotgun (WGS) entry which is preliminary data.</text>
</comment>
<comment type="catalytic activity">
    <reaction evidence="6">
        <text>2 a quinone + NADH + H(+) = 2 a 1,4-benzosemiquinone + NAD(+)</text>
        <dbReference type="Rhea" id="RHEA:65952"/>
        <dbReference type="ChEBI" id="CHEBI:15378"/>
        <dbReference type="ChEBI" id="CHEBI:57540"/>
        <dbReference type="ChEBI" id="CHEBI:57945"/>
        <dbReference type="ChEBI" id="CHEBI:132124"/>
        <dbReference type="ChEBI" id="CHEBI:134225"/>
    </reaction>
</comment>
<dbReference type="AlphaFoldDB" id="A0A2N3L3G0"/>
<comment type="subunit">
    <text evidence="6">Homodimer.</text>
</comment>
<dbReference type="GO" id="GO:0016655">
    <property type="term" value="F:oxidoreductase activity, acting on NAD(P)H, quinone or similar compound as acceptor"/>
    <property type="evidence" value="ECO:0007669"/>
    <property type="project" value="InterPro"/>
</dbReference>
<comment type="cofactor">
    <cofactor evidence="6">
        <name>FMN</name>
        <dbReference type="ChEBI" id="CHEBI:58210"/>
    </cofactor>
    <text evidence="6">Binds 1 FMN per subunit.</text>
</comment>
<comment type="function">
    <text evidence="6">Quinone reductase that provides resistance to thiol-specific stress caused by electrophilic quinones.</text>
</comment>
<dbReference type="SUPFAM" id="SSF52218">
    <property type="entry name" value="Flavoproteins"/>
    <property type="match status" value="1"/>
</dbReference>
<comment type="caution">
    <text evidence="6">Lacks conserved residue(s) required for the propagation of feature annotation.</text>
</comment>
<dbReference type="RefSeq" id="WP_101303402.1">
    <property type="nucleotide sequence ID" value="NZ_NXGX01000006.1"/>
</dbReference>
<evidence type="ECO:0000256" key="5">
    <source>
        <dbReference type="ARBA" id="ARBA00048542"/>
    </source>
</evidence>
<dbReference type="EC" id="1.6.5.-" evidence="6"/>
<dbReference type="Gene3D" id="3.40.50.360">
    <property type="match status" value="1"/>
</dbReference>
<dbReference type="InterPro" id="IPR023048">
    <property type="entry name" value="NADH:quinone_OxRdtase_FMN_depd"/>
</dbReference>
<evidence type="ECO:0000259" key="7">
    <source>
        <dbReference type="Pfam" id="PF02525"/>
    </source>
</evidence>
<dbReference type="Proteomes" id="UP000233332">
    <property type="component" value="Unassembled WGS sequence"/>
</dbReference>
<evidence type="ECO:0000256" key="6">
    <source>
        <dbReference type="HAMAP-Rule" id="MF_01216"/>
    </source>
</evidence>